<name>A0A5K3FJ25_MESCO</name>
<sequence length="78" mass="8614">ISPDYTCIWETDKLASIRQRISGLSLVTKQALAEILHLLPRLDADALELLAIEVENRRRHLGETVAPSSPPDDHSTGV</sequence>
<dbReference type="WBParaSite" id="MCU_008220-RA">
    <property type="protein sequence ID" value="MCU_008220-RA"/>
    <property type="gene ID" value="MCU_008220"/>
</dbReference>
<proteinExistence type="predicted"/>
<dbReference type="AlphaFoldDB" id="A0A5K3FJ25"/>
<accession>A0A5K3FJ25</accession>
<reference evidence="1" key="1">
    <citation type="submission" date="2019-11" db="UniProtKB">
        <authorList>
            <consortium name="WormBaseParasite"/>
        </authorList>
    </citation>
    <scope>IDENTIFICATION</scope>
</reference>
<protein>
    <submittedName>
        <fullName evidence="1">XRE family transcriptional regulator</fullName>
    </submittedName>
</protein>
<evidence type="ECO:0000313" key="1">
    <source>
        <dbReference type="WBParaSite" id="MCU_008220-RA"/>
    </source>
</evidence>
<organism evidence="1">
    <name type="scientific">Mesocestoides corti</name>
    <name type="common">Flatworm</name>
    <dbReference type="NCBI Taxonomy" id="53468"/>
    <lineage>
        <taxon>Eukaryota</taxon>
        <taxon>Metazoa</taxon>
        <taxon>Spiralia</taxon>
        <taxon>Lophotrochozoa</taxon>
        <taxon>Platyhelminthes</taxon>
        <taxon>Cestoda</taxon>
        <taxon>Eucestoda</taxon>
        <taxon>Cyclophyllidea</taxon>
        <taxon>Mesocestoididae</taxon>
        <taxon>Mesocestoides</taxon>
    </lineage>
</organism>